<evidence type="ECO:0000256" key="9">
    <source>
        <dbReference type="ARBA" id="ARBA00022771"/>
    </source>
</evidence>
<dbReference type="CDD" id="cd16479">
    <property type="entry name" value="RING-H2_synoviolin"/>
    <property type="match status" value="1"/>
</dbReference>
<feature type="transmembrane region" description="Helical" evidence="17">
    <location>
        <begin position="250"/>
        <end position="269"/>
    </location>
</feature>
<feature type="region of interest" description="Disordered" evidence="16">
    <location>
        <begin position="676"/>
        <end position="708"/>
    </location>
</feature>
<evidence type="ECO:0000313" key="19">
    <source>
        <dbReference type="EMBL" id="KAE9401636.1"/>
    </source>
</evidence>
<evidence type="ECO:0000256" key="3">
    <source>
        <dbReference type="ARBA" id="ARBA00004906"/>
    </source>
</evidence>
<keyword evidence="8" id="KW-0479">Metal-binding</keyword>
<comment type="similarity">
    <text evidence="4">Belongs to the HRD1 family.</text>
</comment>
<name>A0A6A4HTY6_9AGAR</name>
<dbReference type="Proteomes" id="UP000799118">
    <property type="component" value="Unassembled WGS sequence"/>
</dbReference>
<accession>A0A6A4HTY6</accession>
<evidence type="ECO:0000256" key="7">
    <source>
        <dbReference type="ARBA" id="ARBA00022692"/>
    </source>
</evidence>
<sequence>MPFEQLVRRSSQAILASVTSHRILVYVFLSTFAVLATIGNALKNHSNFYSVTVYLSKSSRSILVLANFSFLLALIGGHIVQRIFFGSLRPNEIERLYERLWFFITESLLAFTIFRDEFDIPFALMFGFLLFVKSFHWLANDRVEWMDQRPYPGPPLLFHVRMSVLFTILWTTDLLMFLVAVENTLAHGVGGMVLFASEYGILMATVTNTISKYLLSAYDFRRAGQRGGETAPPWENKSMWVFYIELATDFLKLTTYLIFFTIIIMFYGLPLNIVRDVYITARSFITRLRALQRYQTATRNMDQRYPNATEEEMAAMSDRTCIICREEMSLQRPGTPIVEGPNMTPKKLPCGHVFHFYCLRSWLERQQSCPTCRRTVLENDPIQRQGAAGRNDPVAPAPEQGGPGQPQNVPAGPGAQNLHGPAGAANNVLGLMNRFLFGAPPAQAQPARPLGQLPNLVNAAAQPGGVLIQYNIQYQVLGGQQQQQPELIQPMTLQPAPQFRGFEGPGDAWHPWPQDAHRENQPDQEVGGQATTSTEQPEPSSSDLNISPREAAARAAARRMNGSSDSTNPPDSFPRPSHSQHLAPALIPLFEYDLQSSPSGGQDQRFDTPQVERHLSGTDSRVPTSSLAPLTDEQLVLMDQTTREAIDQRLKVLEGVSNAVYRCIDDLMRMRSALPPVETSSGAQSEVEPAKAADRAPLDPTPIETVME</sequence>
<evidence type="ECO:0000259" key="18">
    <source>
        <dbReference type="PROSITE" id="PS50089"/>
    </source>
</evidence>
<evidence type="ECO:0000256" key="11">
    <source>
        <dbReference type="ARBA" id="ARBA00022824"/>
    </source>
</evidence>
<feature type="transmembrane region" description="Helical" evidence="17">
    <location>
        <begin position="62"/>
        <end position="84"/>
    </location>
</feature>
<comment type="catalytic activity">
    <reaction evidence="1">
        <text>S-ubiquitinyl-[E2 ubiquitin-conjugating enzyme]-L-cysteine + [acceptor protein]-L-lysine = [E2 ubiquitin-conjugating enzyme]-L-cysteine + N(6)-ubiquitinyl-[acceptor protein]-L-lysine.</text>
        <dbReference type="EC" id="2.3.2.27"/>
    </reaction>
</comment>
<dbReference type="Gene3D" id="3.30.40.10">
    <property type="entry name" value="Zinc/RING finger domain, C3HC4 (zinc finger)"/>
    <property type="match status" value="1"/>
</dbReference>
<dbReference type="InterPro" id="IPR050731">
    <property type="entry name" value="HRD1_E3_ubiq-ligases"/>
</dbReference>
<feature type="transmembrane region" description="Helical" evidence="17">
    <location>
        <begin position="120"/>
        <end position="139"/>
    </location>
</feature>
<dbReference type="GO" id="GO:0008270">
    <property type="term" value="F:zinc ion binding"/>
    <property type="evidence" value="ECO:0007669"/>
    <property type="project" value="UniProtKB-KW"/>
</dbReference>
<feature type="compositionally biased region" description="Low complexity" evidence="16">
    <location>
        <begin position="531"/>
        <end position="542"/>
    </location>
</feature>
<organism evidence="19 20">
    <name type="scientific">Gymnopus androsaceus JB14</name>
    <dbReference type="NCBI Taxonomy" id="1447944"/>
    <lineage>
        <taxon>Eukaryota</taxon>
        <taxon>Fungi</taxon>
        <taxon>Dikarya</taxon>
        <taxon>Basidiomycota</taxon>
        <taxon>Agaricomycotina</taxon>
        <taxon>Agaricomycetes</taxon>
        <taxon>Agaricomycetidae</taxon>
        <taxon>Agaricales</taxon>
        <taxon>Marasmiineae</taxon>
        <taxon>Omphalotaceae</taxon>
        <taxon>Gymnopus</taxon>
    </lineage>
</organism>
<feature type="transmembrane region" description="Helical" evidence="17">
    <location>
        <begin position="160"/>
        <end position="181"/>
    </location>
</feature>
<dbReference type="GO" id="GO:0036503">
    <property type="term" value="P:ERAD pathway"/>
    <property type="evidence" value="ECO:0007669"/>
    <property type="project" value="TreeGrafter"/>
</dbReference>
<feature type="compositionally biased region" description="Low complexity" evidence="16">
    <location>
        <begin position="393"/>
        <end position="416"/>
    </location>
</feature>
<evidence type="ECO:0000256" key="17">
    <source>
        <dbReference type="SAM" id="Phobius"/>
    </source>
</evidence>
<dbReference type="UniPathway" id="UPA00143"/>
<evidence type="ECO:0000256" key="4">
    <source>
        <dbReference type="ARBA" id="ARBA00010089"/>
    </source>
</evidence>
<dbReference type="PROSITE" id="PS50089">
    <property type="entry name" value="ZF_RING_2"/>
    <property type="match status" value="1"/>
</dbReference>
<comment type="pathway">
    <text evidence="3">Protein modification; protein ubiquitination.</text>
</comment>
<keyword evidence="13 17" id="KW-1133">Transmembrane helix</keyword>
<feature type="transmembrane region" description="Helical" evidence="17">
    <location>
        <begin position="193"/>
        <end position="215"/>
    </location>
</feature>
<evidence type="ECO:0000256" key="14">
    <source>
        <dbReference type="ARBA" id="ARBA00023136"/>
    </source>
</evidence>
<feature type="region of interest" description="Disordered" evidence="16">
    <location>
        <begin position="383"/>
        <end position="421"/>
    </location>
</feature>
<evidence type="ECO:0000256" key="8">
    <source>
        <dbReference type="ARBA" id="ARBA00022723"/>
    </source>
</evidence>
<dbReference type="InterPro" id="IPR013083">
    <property type="entry name" value="Znf_RING/FYVE/PHD"/>
</dbReference>
<keyword evidence="10" id="KW-0833">Ubl conjugation pathway</keyword>
<evidence type="ECO:0000256" key="12">
    <source>
        <dbReference type="ARBA" id="ARBA00022833"/>
    </source>
</evidence>
<keyword evidence="6" id="KW-0808">Transferase</keyword>
<dbReference type="PANTHER" id="PTHR22763">
    <property type="entry name" value="RING ZINC FINGER PROTEIN"/>
    <property type="match status" value="1"/>
</dbReference>
<feature type="region of interest" description="Disordered" evidence="16">
    <location>
        <begin position="496"/>
        <end position="580"/>
    </location>
</feature>
<evidence type="ECO:0000256" key="6">
    <source>
        <dbReference type="ARBA" id="ARBA00022679"/>
    </source>
</evidence>
<evidence type="ECO:0000313" key="20">
    <source>
        <dbReference type="Proteomes" id="UP000799118"/>
    </source>
</evidence>
<feature type="compositionally biased region" description="Polar residues" evidence="16">
    <location>
        <begin position="561"/>
        <end position="570"/>
    </location>
</feature>
<dbReference type="Pfam" id="PF12678">
    <property type="entry name" value="zf-rbx1"/>
    <property type="match status" value="1"/>
</dbReference>
<proteinExistence type="inferred from homology"/>
<evidence type="ECO:0000256" key="2">
    <source>
        <dbReference type="ARBA" id="ARBA00004477"/>
    </source>
</evidence>
<keyword evidence="14 17" id="KW-0472">Membrane</keyword>
<dbReference type="GO" id="GO:0061630">
    <property type="term" value="F:ubiquitin protein ligase activity"/>
    <property type="evidence" value="ECO:0007669"/>
    <property type="project" value="UniProtKB-EC"/>
</dbReference>
<keyword evidence="11" id="KW-0256">Endoplasmic reticulum</keyword>
<dbReference type="GO" id="GO:0043161">
    <property type="term" value="P:proteasome-mediated ubiquitin-dependent protein catabolic process"/>
    <property type="evidence" value="ECO:0007669"/>
    <property type="project" value="TreeGrafter"/>
</dbReference>
<evidence type="ECO:0000256" key="10">
    <source>
        <dbReference type="ARBA" id="ARBA00022786"/>
    </source>
</evidence>
<feature type="compositionally biased region" description="Basic and acidic residues" evidence="16">
    <location>
        <begin position="604"/>
        <end position="616"/>
    </location>
</feature>
<dbReference type="SUPFAM" id="SSF57850">
    <property type="entry name" value="RING/U-box"/>
    <property type="match status" value="1"/>
</dbReference>
<dbReference type="AlphaFoldDB" id="A0A6A4HTY6"/>
<evidence type="ECO:0000256" key="13">
    <source>
        <dbReference type="ARBA" id="ARBA00022989"/>
    </source>
</evidence>
<dbReference type="SMART" id="SM00184">
    <property type="entry name" value="RING"/>
    <property type="match status" value="1"/>
</dbReference>
<dbReference type="GO" id="GO:0005789">
    <property type="term" value="C:endoplasmic reticulum membrane"/>
    <property type="evidence" value="ECO:0007669"/>
    <property type="project" value="UniProtKB-SubCell"/>
</dbReference>
<feature type="transmembrane region" description="Helical" evidence="17">
    <location>
        <begin position="23"/>
        <end position="42"/>
    </location>
</feature>
<gene>
    <name evidence="19" type="ORF">BT96DRAFT_856367</name>
</gene>
<dbReference type="Pfam" id="PF25563">
    <property type="entry name" value="TPR_SYVN1_N"/>
    <property type="match status" value="1"/>
</dbReference>
<feature type="compositionally biased region" description="Basic and acidic residues" evidence="16">
    <location>
        <begin position="688"/>
        <end position="697"/>
    </location>
</feature>
<evidence type="ECO:0000256" key="5">
    <source>
        <dbReference type="ARBA" id="ARBA00012483"/>
    </source>
</evidence>
<dbReference type="OrthoDB" id="7759664at2759"/>
<dbReference type="InterPro" id="IPR057992">
    <property type="entry name" value="TPR_SYVN1_N"/>
</dbReference>
<reference evidence="19" key="1">
    <citation type="journal article" date="2019" name="Environ. Microbiol.">
        <title>Fungal ecological strategies reflected in gene transcription - a case study of two litter decomposers.</title>
        <authorList>
            <person name="Barbi F."/>
            <person name="Kohler A."/>
            <person name="Barry K."/>
            <person name="Baskaran P."/>
            <person name="Daum C."/>
            <person name="Fauchery L."/>
            <person name="Ihrmark K."/>
            <person name="Kuo A."/>
            <person name="LaButti K."/>
            <person name="Lipzen A."/>
            <person name="Morin E."/>
            <person name="Grigoriev I.V."/>
            <person name="Henrissat B."/>
            <person name="Lindahl B."/>
            <person name="Martin F."/>
        </authorList>
    </citation>
    <scope>NUCLEOTIDE SEQUENCE</scope>
    <source>
        <strain evidence="19">JB14</strain>
    </source>
</reference>
<keyword evidence="12" id="KW-0862">Zinc</keyword>
<dbReference type="GO" id="GO:0016567">
    <property type="term" value="P:protein ubiquitination"/>
    <property type="evidence" value="ECO:0007669"/>
    <property type="project" value="UniProtKB-UniPathway"/>
</dbReference>
<dbReference type="InterPro" id="IPR001841">
    <property type="entry name" value="Znf_RING"/>
</dbReference>
<keyword evidence="7 17" id="KW-0812">Transmembrane</keyword>
<keyword evidence="20" id="KW-1185">Reference proteome</keyword>
<dbReference type="PANTHER" id="PTHR22763:SF184">
    <property type="entry name" value="E3 UBIQUITIN-PROTEIN LIGASE SYNOVIOLIN"/>
    <property type="match status" value="1"/>
</dbReference>
<feature type="domain" description="RING-type" evidence="18">
    <location>
        <begin position="321"/>
        <end position="373"/>
    </location>
</feature>
<evidence type="ECO:0000256" key="16">
    <source>
        <dbReference type="SAM" id="MobiDB-lite"/>
    </source>
</evidence>
<comment type="subcellular location">
    <subcellularLocation>
        <location evidence="2">Endoplasmic reticulum membrane</location>
        <topology evidence="2">Multi-pass membrane protein</topology>
    </subcellularLocation>
</comment>
<evidence type="ECO:0000256" key="15">
    <source>
        <dbReference type="PROSITE-ProRule" id="PRU00175"/>
    </source>
</evidence>
<feature type="region of interest" description="Disordered" evidence="16">
    <location>
        <begin position="593"/>
        <end position="627"/>
    </location>
</feature>
<dbReference type="EMBL" id="ML769444">
    <property type="protein sequence ID" value="KAE9401636.1"/>
    <property type="molecule type" value="Genomic_DNA"/>
</dbReference>
<dbReference type="InterPro" id="IPR024766">
    <property type="entry name" value="Znf_RING_H2"/>
</dbReference>
<dbReference type="InterPro" id="IPR058051">
    <property type="entry name" value="Znf_RING_synoviolin"/>
</dbReference>
<dbReference type="EC" id="2.3.2.27" evidence="5"/>
<evidence type="ECO:0000256" key="1">
    <source>
        <dbReference type="ARBA" id="ARBA00000900"/>
    </source>
</evidence>
<keyword evidence="9 15" id="KW-0863">Zinc-finger</keyword>
<protein>
    <recommendedName>
        <fullName evidence="5">RING-type E3 ubiquitin transferase</fullName>
        <ecNumber evidence="5">2.3.2.27</ecNumber>
    </recommendedName>
</protein>
<feature type="compositionally biased region" description="Polar residues" evidence="16">
    <location>
        <begin position="617"/>
        <end position="627"/>
    </location>
</feature>